<dbReference type="NCBIfam" id="TIGR03816">
    <property type="entry name" value="tadE_like_DECH"/>
    <property type="match status" value="1"/>
</dbReference>
<keyword evidence="1" id="KW-1133">Transmembrane helix</keyword>
<sequence length="110" mass="10390">MKEEGAGSVLGVAVTGAVVAAFVLVAPLAVLLVAAHRAAAAADAAALAAGATALGLAVGVPCERAAEVARSSGAELASCRQHGDLVRVRAVVEALGLPLGADAVAGPSTG</sequence>
<keyword evidence="3" id="KW-1185">Reference proteome</keyword>
<feature type="transmembrane region" description="Helical" evidence="1">
    <location>
        <begin position="40"/>
        <end position="60"/>
    </location>
</feature>
<protein>
    <submittedName>
        <fullName evidence="2">Rv3654c family TadE-like protein</fullName>
    </submittedName>
</protein>
<evidence type="ECO:0000256" key="1">
    <source>
        <dbReference type="SAM" id="Phobius"/>
    </source>
</evidence>
<evidence type="ECO:0000313" key="3">
    <source>
        <dbReference type="Proteomes" id="UP001597347"/>
    </source>
</evidence>
<keyword evidence="1" id="KW-0812">Transmembrane</keyword>
<keyword evidence="1" id="KW-0472">Membrane</keyword>
<name>A0ABW4LCM6_9MICO</name>
<dbReference type="InterPro" id="IPR021202">
    <property type="entry name" value="Rv3654c-like"/>
</dbReference>
<organism evidence="2 3">
    <name type="scientific">Amnibacterium endophyticum</name>
    <dbReference type="NCBI Taxonomy" id="2109337"/>
    <lineage>
        <taxon>Bacteria</taxon>
        <taxon>Bacillati</taxon>
        <taxon>Actinomycetota</taxon>
        <taxon>Actinomycetes</taxon>
        <taxon>Micrococcales</taxon>
        <taxon>Microbacteriaceae</taxon>
        <taxon>Amnibacterium</taxon>
    </lineage>
</organism>
<feature type="transmembrane region" description="Helical" evidence="1">
    <location>
        <begin position="6"/>
        <end position="33"/>
    </location>
</feature>
<evidence type="ECO:0000313" key="2">
    <source>
        <dbReference type="EMBL" id="MFD1720923.1"/>
    </source>
</evidence>
<proteinExistence type="predicted"/>
<reference evidence="3" key="1">
    <citation type="journal article" date="2019" name="Int. J. Syst. Evol. Microbiol.">
        <title>The Global Catalogue of Microorganisms (GCM) 10K type strain sequencing project: providing services to taxonomists for standard genome sequencing and annotation.</title>
        <authorList>
            <consortium name="The Broad Institute Genomics Platform"/>
            <consortium name="The Broad Institute Genome Sequencing Center for Infectious Disease"/>
            <person name="Wu L."/>
            <person name="Ma J."/>
        </authorList>
    </citation>
    <scope>NUCLEOTIDE SEQUENCE [LARGE SCALE GENOMIC DNA]</scope>
    <source>
        <strain evidence="3">CGMCC 1.12471</strain>
    </source>
</reference>
<dbReference type="Proteomes" id="UP001597347">
    <property type="component" value="Unassembled WGS sequence"/>
</dbReference>
<dbReference type="RefSeq" id="WP_377932688.1">
    <property type="nucleotide sequence ID" value="NZ_JBHUEA010000005.1"/>
</dbReference>
<gene>
    <name evidence="2" type="ORF">ACFSBI_05120</name>
</gene>
<dbReference type="EMBL" id="JBHUEA010000005">
    <property type="protein sequence ID" value="MFD1720923.1"/>
    <property type="molecule type" value="Genomic_DNA"/>
</dbReference>
<comment type="caution">
    <text evidence="2">The sequence shown here is derived from an EMBL/GenBank/DDBJ whole genome shotgun (WGS) entry which is preliminary data.</text>
</comment>
<accession>A0ABW4LCM6</accession>